<evidence type="ECO:0000313" key="2">
    <source>
        <dbReference type="Proteomes" id="UP001239994"/>
    </source>
</evidence>
<reference evidence="1" key="1">
    <citation type="submission" date="2023-03" db="EMBL/GenBank/DDBJ databases">
        <title>Electrophorus voltai genome.</title>
        <authorList>
            <person name="Bian C."/>
        </authorList>
    </citation>
    <scope>NUCLEOTIDE SEQUENCE</scope>
    <source>
        <strain evidence="1">CB-2022</strain>
        <tissue evidence="1">Muscle</tissue>
    </source>
</reference>
<dbReference type="AlphaFoldDB" id="A0AAD9DTL1"/>
<dbReference type="Proteomes" id="UP001239994">
    <property type="component" value="Unassembled WGS sequence"/>
</dbReference>
<gene>
    <name evidence="1" type="ORF">P4O66_012670</name>
</gene>
<name>A0AAD9DTL1_9TELE</name>
<protein>
    <submittedName>
        <fullName evidence="1">Uncharacterized protein</fullName>
    </submittedName>
</protein>
<keyword evidence="2" id="KW-1185">Reference proteome</keyword>
<evidence type="ECO:0000313" key="1">
    <source>
        <dbReference type="EMBL" id="KAK1792738.1"/>
    </source>
</evidence>
<organism evidence="1 2">
    <name type="scientific">Electrophorus voltai</name>
    <dbReference type="NCBI Taxonomy" id="2609070"/>
    <lineage>
        <taxon>Eukaryota</taxon>
        <taxon>Metazoa</taxon>
        <taxon>Chordata</taxon>
        <taxon>Craniata</taxon>
        <taxon>Vertebrata</taxon>
        <taxon>Euteleostomi</taxon>
        <taxon>Actinopterygii</taxon>
        <taxon>Neopterygii</taxon>
        <taxon>Teleostei</taxon>
        <taxon>Ostariophysi</taxon>
        <taxon>Gymnotiformes</taxon>
        <taxon>Gymnotoidei</taxon>
        <taxon>Gymnotidae</taxon>
        <taxon>Electrophorus</taxon>
    </lineage>
</organism>
<accession>A0AAD9DTL1</accession>
<feature type="non-terminal residue" evidence="1">
    <location>
        <position position="114"/>
    </location>
</feature>
<feature type="non-terminal residue" evidence="1">
    <location>
        <position position="1"/>
    </location>
</feature>
<comment type="caution">
    <text evidence="1">The sequence shown here is derived from an EMBL/GenBank/DDBJ whole genome shotgun (WGS) entry which is preliminary data.</text>
</comment>
<proteinExistence type="predicted"/>
<sequence length="114" mass="13318">RAHCESHNFFDFSSAFNTIQALLLKVKLSVKKVDSALVSWITDYLTGRLQYGQLQKWVSVWTDRTEVQRNLANSVVKWCQHKQTKQQEDKRGVVDFWKIRSPLAPVTIHDENTE</sequence>
<dbReference type="EMBL" id="JAROKS010000019">
    <property type="protein sequence ID" value="KAK1792738.1"/>
    <property type="molecule type" value="Genomic_DNA"/>
</dbReference>